<evidence type="ECO:0000313" key="2">
    <source>
        <dbReference type="EMBL" id="RNE95098.1"/>
    </source>
</evidence>
<dbReference type="RefSeq" id="XP_029233124.1">
    <property type="nucleotide sequence ID" value="XM_029387020.1"/>
</dbReference>
<comment type="caution">
    <text evidence="2">The sequence shown here is derived from an EMBL/GenBank/DDBJ whole genome shotgun (WGS) entry which is preliminary data.</text>
</comment>
<proteinExistence type="predicted"/>
<evidence type="ECO:0000313" key="3">
    <source>
        <dbReference type="Proteomes" id="UP000283634"/>
    </source>
</evidence>
<name>A0A3R7LDJ6_TRYRA</name>
<dbReference type="Proteomes" id="UP000283634">
    <property type="component" value="Unassembled WGS sequence"/>
</dbReference>
<accession>A0A3R7LDJ6</accession>
<dbReference type="GeneID" id="40334332"/>
<organism evidence="2 3">
    <name type="scientific">Trypanosoma rangeli</name>
    <dbReference type="NCBI Taxonomy" id="5698"/>
    <lineage>
        <taxon>Eukaryota</taxon>
        <taxon>Discoba</taxon>
        <taxon>Euglenozoa</taxon>
        <taxon>Kinetoplastea</taxon>
        <taxon>Metakinetoplastina</taxon>
        <taxon>Trypanosomatida</taxon>
        <taxon>Trypanosomatidae</taxon>
        <taxon>Trypanosoma</taxon>
        <taxon>Herpetosoma</taxon>
    </lineage>
</organism>
<feature type="compositionally biased region" description="Pro residues" evidence="1">
    <location>
        <begin position="98"/>
        <end position="109"/>
    </location>
</feature>
<evidence type="ECO:0000256" key="1">
    <source>
        <dbReference type="SAM" id="MobiDB-lite"/>
    </source>
</evidence>
<sequence length="109" mass="11589">MAGMQQHIPLCKSGSGGLTLRLPRHPVSPTQKKEYFNAARHSRIAAVCCFSPPSPLPATLATAPTTSIGVRISPPPHTAAPYSKPSRLPRYPTHPHKPPNVSPSPSPTT</sequence>
<reference evidence="2 3" key="1">
    <citation type="journal article" date="2018" name="BMC Genomics">
        <title>Genomic comparison of Trypanosoma conorhini and Trypanosoma rangeli to Trypanosoma cruzi strains of high and low virulence.</title>
        <authorList>
            <person name="Bradwell K.R."/>
            <person name="Koparde V.N."/>
            <person name="Matveyev A.V."/>
            <person name="Serrano M.G."/>
            <person name="Alves J.M."/>
            <person name="Parikh H."/>
            <person name="Huang B."/>
            <person name="Lee V."/>
            <person name="Espinosa-Alvarez O."/>
            <person name="Ortiz P.A."/>
            <person name="Costa-Martins A.G."/>
            <person name="Teixeira M.M."/>
            <person name="Buck G.A."/>
        </authorList>
    </citation>
    <scope>NUCLEOTIDE SEQUENCE [LARGE SCALE GENOMIC DNA]</scope>
    <source>
        <strain evidence="2 3">AM80</strain>
    </source>
</reference>
<feature type="region of interest" description="Disordered" evidence="1">
    <location>
        <begin position="66"/>
        <end position="109"/>
    </location>
</feature>
<gene>
    <name evidence="2" type="ORF">TraAM80_10399</name>
</gene>
<feature type="region of interest" description="Disordered" evidence="1">
    <location>
        <begin position="1"/>
        <end position="26"/>
    </location>
</feature>
<dbReference type="EMBL" id="MKGL01000951">
    <property type="protein sequence ID" value="RNE95098.1"/>
    <property type="molecule type" value="Genomic_DNA"/>
</dbReference>
<protein>
    <submittedName>
        <fullName evidence="2">Uncharacterized protein</fullName>
    </submittedName>
</protein>
<keyword evidence="3" id="KW-1185">Reference proteome</keyword>
<dbReference type="AlphaFoldDB" id="A0A3R7LDJ6"/>